<evidence type="ECO:0000259" key="2">
    <source>
        <dbReference type="Pfam" id="PF25355"/>
    </source>
</evidence>
<dbReference type="EMBL" id="JAEUAW010000001">
    <property type="protein sequence ID" value="MBW9092346.1"/>
    <property type="molecule type" value="Genomic_DNA"/>
</dbReference>
<accession>A0ABS7HHE6</accession>
<dbReference type="Proteomes" id="UP001196843">
    <property type="component" value="Unassembled WGS sequence"/>
</dbReference>
<evidence type="ECO:0000256" key="1">
    <source>
        <dbReference type="SAM" id="MobiDB-lite"/>
    </source>
</evidence>
<evidence type="ECO:0000313" key="4">
    <source>
        <dbReference type="Proteomes" id="UP001196843"/>
    </source>
</evidence>
<keyword evidence="4" id="KW-1185">Reference proteome</keyword>
<dbReference type="Pfam" id="PF25355">
    <property type="entry name" value="DUF7882"/>
    <property type="match status" value="1"/>
</dbReference>
<evidence type="ECO:0000313" key="3">
    <source>
        <dbReference type="EMBL" id="MBW9092346.1"/>
    </source>
</evidence>
<name>A0ABS7HHE6_9MICO</name>
<organism evidence="3 4">
    <name type="scientific">Microbacterium jejuense</name>
    <dbReference type="NCBI Taxonomy" id="1263637"/>
    <lineage>
        <taxon>Bacteria</taxon>
        <taxon>Bacillati</taxon>
        <taxon>Actinomycetota</taxon>
        <taxon>Actinomycetes</taxon>
        <taxon>Micrococcales</taxon>
        <taxon>Microbacteriaceae</taxon>
        <taxon>Microbacterium</taxon>
    </lineage>
</organism>
<comment type="caution">
    <text evidence="3">The sequence shown here is derived from an EMBL/GenBank/DDBJ whole genome shotgun (WGS) entry which is preliminary data.</text>
</comment>
<proteinExistence type="predicted"/>
<keyword evidence="3" id="KW-0436">Ligase</keyword>
<sequence>MGRLIYESSVRLEVDDRTLAHLVVVISDKLRRSESFPLSWRNDPSTGDGRTTIWVHPGSSLVFEFSGSRRPALNRTWLEALAVVANTPEGLHIVPEPADQGIGTEPAGTESVP</sequence>
<dbReference type="InterPro" id="IPR057204">
    <property type="entry name" value="DUF7882"/>
</dbReference>
<dbReference type="GO" id="GO:0016874">
    <property type="term" value="F:ligase activity"/>
    <property type="evidence" value="ECO:0007669"/>
    <property type="project" value="UniProtKB-KW"/>
</dbReference>
<feature type="domain" description="DUF7882" evidence="2">
    <location>
        <begin position="1"/>
        <end position="96"/>
    </location>
</feature>
<reference evidence="3 4" key="1">
    <citation type="journal article" date="2021" name="MBio">
        <title>Poor Competitiveness of Bradyrhizobium in Pigeon Pea Root Colonization in Indian Soils.</title>
        <authorList>
            <person name="Chalasani D."/>
            <person name="Basu A."/>
            <person name="Pullabhotla S.V.S.R.N."/>
            <person name="Jorrin B."/>
            <person name="Neal A.L."/>
            <person name="Poole P.S."/>
            <person name="Podile A.R."/>
            <person name="Tkacz A."/>
        </authorList>
    </citation>
    <scope>NUCLEOTIDE SEQUENCE [LARGE SCALE GENOMIC DNA]</scope>
    <source>
        <strain evidence="3 4">HU14</strain>
    </source>
</reference>
<feature type="region of interest" description="Disordered" evidence="1">
    <location>
        <begin position="92"/>
        <end position="113"/>
    </location>
</feature>
<dbReference type="RefSeq" id="WP_220299093.1">
    <property type="nucleotide sequence ID" value="NZ_JAEUAW010000001.1"/>
</dbReference>
<gene>
    <name evidence="3" type="ORF">JNB62_01470</name>
</gene>
<protein>
    <submittedName>
        <fullName evidence="3">ATP-dependent DNA ligase</fullName>
    </submittedName>
</protein>